<organismHost>
    <name type="scientific">Bacillus subtilis</name>
    <dbReference type="NCBI Taxonomy" id="1423"/>
</organismHost>
<evidence type="ECO:0000256" key="1">
    <source>
        <dbReference type="SAM" id="MobiDB-lite"/>
    </source>
</evidence>
<feature type="compositionally biased region" description="Acidic residues" evidence="1">
    <location>
        <begin position="116"/>
        <end position="138"/>
    </location>
</feature>
<feature type="compositionally biased region" description="Low complexity" evidence="1">
    <location>
        <begin position="139"/>
        <end position="157"/>
    </location>
</feature>
<name>B6V2R0_BPSP1</name>
<dbReference type="Proteomes" id="UP000001590">
    <property type="component" value="Segment"/>
</dbReference>
<dbReference type="GeneID" id="7009093"/>
<gene>
    <name evidence="2" type="primary">18.4</name>
    <name evidence="2" type="ORF">SPO1_103</name>
</gene>
<dbReference type="EMBL" id="FJ230960">
    <property type="protein sequence ID" value="ACI91004.1"/>
    <property type="molecule type" value="Genomic_DNA"/>
</dbReference>
<reference evidence="2 3" key="1">
    <citation type="journal article" date="2009" name="J. Mol. Biol.">
        <title>The genome of Bacillus subtilis bacteriophage SPO1.</title>
        <authorList>
            <person name="Stewart C.R."/>
            <person name="Casjens S.R."/>
            <person name="Cresawn S.G."/>
            <person name="Houtz J.M."/>
            <person name="Smith A.L."/>
            <person name="Ford M.E."/>
            <person name="Peebles C.L."/>
            <person name="Hatfull G.F."/>
            <person name="Hendrix R.W."/>
            <person name="Huang W.M."/>
            <person name="Pedulla M.L."/>
        </authorList>
    </citation>
    <scope>NUCLEOTIDE SEQUENCE [LARGE SCALE GENOMIC DNA]</scope>
</reference>
<dbReference type="RefSeq" id="YP_002300375.1">
    <property type="nucleotide sequence ID" value="NC_011421.1"/>
</dbReference>
<evidence type="ECO:0000313" key="2">
    <source>
        <dbReference type="EMBL" id="ACI91004.1"/>
    </source>
</evidence>
<accession>B6V2R0</accession>
<protein>
    <submittedName>
        <fullName evidence="2">Gp18.4</fullName>
    </submittedName>
</protein>
<keyword evidence="3" id="KW-1185">Reference proteome</keyword>
<dbReference type="KEGG" id="vg:7009093"/>
<sequence length="157" mass="17576">MRATQKDIYIPKTITEKVTAVNEKINNIIDNRDRNTVDVSVSYLDADNKVLSKESYSIFNENFDFLMSQHSVFGEGKPKDAYRESDLWYVVDILRGVKQMPEPDPVEETPPTTEEPITEEPITEEEPITGEPITEEPASDTTPSTGDTTTGEGSTTD</sequence>
<evidence type="ECO:0000313" key="3">
    <source>
        <dbReference type="Proteomes" id="UP000001590"/>
    </source>
</evidence>
<feature type="region of interest" description="Disordered" evidence="1">
    <location>
        <begin position="98"/>
        <end position="157"/>
    </location>
</feature>
<proteinExistence type="predicted"/>
<organism evidence="2 3">
    <name type="scientific">Bacillus phage SP01</name>
    <name type="common">Bacteriophage SP01</name>
    <dbReference type="NCBI Taxonomy" id="2884427"/>
    <lineage>
        <taxon>Viruses</taxon>
        <taxon>Duplodnaviria</taxon>
        <taxon>Heunggongvirae</taxon>
        <taxon>Uroviricota</taxon>
        <taxon>Caudoviricetes</taxon>
        <taxon>Herelleviridae</taxon>
        <taxon>Spounavirinae</taxon>
        <taxon>Okubovirus</taxon>
        <taxon>Okubovirus SPO1</taxon>
    </lineage>
</organism>